<evidence type="ECO:0000256" key="8">
    <source>
        <dbReference type="ARBA" id="ARBA00023136"/>
    </source>
</evidence>
<dbReference type="InterPro" id="IPR011990">
    <property type="entry name" value="TPR-like_helical_dom_sf"/>
</dbReference>
<dbReference type="GO" id="GO:0005741">
    <property type="term" value="C:mitochondrial outer membrane"/>
    <property type="evidence" value="ECO:0007669"/>
    <property type="project" value="UniProtKB-SubCell"/>
</dbReference>
<dbReference type="GeneID" id="25918019"/>
<keyword evidence="5" id="KW-0802">TPR repeat</keyword>
<evidence type="ECO:0000256" key="7">
    <source>
        <dbReference type="ARBA" id="ARBA00023128"/>
    </source>
</evidence>
<keyword evidence="2" id="KW-0812">Transmembrane</keyword>
<dbReference type="Pfam" id="PF13414">
    <property type="entry name" value="TPR_11"/>
    <property type="match status" value="1"/>
</dbReference>
<dbReference type="EMBL" id="KQ252653">
    <property type="protein sequence ID" value="KNC69962.1"/>
    <property type="molecule type" value="Genomic_DNA"/>
</dbReference>
<evidence type="ECO:0000256" key="4">
    <source>
        <dbReference type="ARBA" id="ARBA00022787"/>
    </source>
</evidence>
<evidence type="ECO:0000313" key="11">
    <source>
        <dbReference type="Proteomes" id="UP000054560"/>
    </source>
</evidence>
<keyword evidence="8" id="KW-0472">Membrane</keyword>
<organism evidence="10 11">
    <name type="scientific">Sphaeroforma arctica JP610</name>
    <dbReference type="NCBI Taxonomy" id="667725"/>
    <lineage>
        <taxon>Eukaryota</taxon>
        <taxon>Ichthyosporea</taxon>
        <taxon>Ichthyophonida</taxon>
        <taxon>Sphaeroforma</taxon>
    </lineage>
</organism>
<dbReference type="InterPro" id="IPR019734">
    <property type="entry name" value="TPR_rpt"/>
</dbReference>
<comment type="subcellular location">
    <subcellularLocation>
        <location evidence="1">Mitochondrion outer membrane</location>
        <topology evidence="1">Single-pass membrane protein</topology>
    </subcellularLocation>
</comment>
<dbReference type="Proteomes" id="UP000054560">
    <property type="component" value="Unassembled WGS sequence"/>
</dbReference>
<accession>A0A0L0EZU0</accession>
<dbReference type="AlphaFoldDB" id="A0A0L0EZU0"/>
<keyword evidence="6" id="KW-1133">Transmembrane helix</keyword>
<reference evidence="10 11" key="1">
    <citation type="submission" date="2011-02" db="EMBL/GenBank/DDBJ databases">
        <title>The Genome Sequence of Sphaeroforma arctica JP610.</title>
        <authorList>
            <consortium name="The Broad Institute Genome Sequencing Platform"/>
            <person name="Russ C."/>
            <person name="Cuomo C."/>
            <person name="Young S.K."/>
            <person name="Zeng Q."/>
            <person name="Gargeya S."/>
            <person name="Alvarado L."/>
            <person name="Berlin A."/>
            <person name="Chapman S.B."/>
            <person name="Chen Z."/>
            <person name="Freedman E."/>
            <person name="Gellesch M."/>
            <person name="Goldberg J."/>
            <person name="Griggs A."/>
            <person name="Gujja S."/>
            <person name="Heilman E."/>
            <person name="Heiman D."/>
            <person name="Howarth C."/>
            <person name="Mehta T."/>
            <person name="Neiman D."/>
            <person name="Pearson M."/>
            <person name="Roberts A."/>
            <person name="Saif S."/>
            <person name="Shea T."/>
            <person name="Shenoy N."/>
            <person name="Sisk P."/>
            <person name="Stolte C."/>
            <person name="Sykes S."/>
            <person name="White J."/>
            <person name="Yandava C."/>
            <person name="Burger G."/>
            <person name="Gray M.W."/>
            <person name="Holland P.W.H."/>
            <person name="King N."/>
            <person name="Lang F.B.F."/>
            <person name="Roger A.J."/>
            <person name="Ruiz-Trillo I."/>
            <person name="Haas B."/>
            <person name="Nusbaum C."/>
            <person name="Birren B."/>
        </authorList>
    </citation>
    <scope>NUCLEOTIDE SEQUENCE [LARGE SCALE GENOMIC DNA]</scope>
    <source>
        <strain evidence="10 11">JP610</strain>
    </source>
</reference>
<feature type="non-terminal residue" evidence="10">
    <location>
        <position position="1"/>
    </location>
</feature>
<name>A0A0L0EZU0_9EUKA</name>
<dbReference type="GO" id="GO:0030150">
    <property type="term" value="P:protein import into mitochondrial matrix"/>
    <property type="evidence" value="ECO:0007669"/>
    <property type="project" value="TreeGrafter"/>
</dbReference>
<sequence>NEDALEQFNKALEVDPTSATAYTNKGFLHLHVHQNFDSAKELFMKAIKVDPSCIE</sequence>
<evidence type="ECO:0000256" key="6">
    <source>
        <dbReference type="ARBA" id="ARBA00022989"/>
    </source>
</evidence>
<evidence type="ECO:0000256" key="5">
    <source>
        <dbReference type="ARBA" id="ARBA00022803"/>
    </source>
</evidence>
<dbReference type="OrthoDB" id="2942533at2759"/>
<dbReference type="PANTHER" id="PTHR46208:SF1">
    <property type="entry name" value="MITOCHONDRIAL IMPORT RECEPTOR SUBUNIT TOM70"/>
    <property type="match status" value="1"/>
</dbReference>
<dbReference type="GO" id="GO:0030943">
    <property type="term" value="F:mitochondrion targeting sequence binding"/>
    <property type="evidence" value="ECO:0007669"/>
    <property type="project" value="TreeGrafter"/>
</dbReference>
<proteinExistence type="inferred from homology"/>
<comment type="similarity">
    <text evidence="9">Belongs to the Tom70 family.</text>
</comment>
<evidence type="ECO:0000256" key="9">
    <source>
        <dbReference type="ARBA" id="ARBA00038030"/>
    </source>
</evidence>
<evidence type="ECO:0000256" key="3">
    <source>
        <dbReference type="ARBA" id="ARBA00022737"/>
    </source>
</evidence>
<gene>
    <name evidence="10" type="ORF">SARC_17515</name>
</gene>
<dbReference type="Pfam" id="PF13181">
    <property type="entry name" value="TPR_8"/>
    <property type="match status" value="1"/>
</dbReference>
<dbReference type="GO" id="GO:0045039">
    <property type="term" value="P:protein insertion into mitochondrial inner membrane"/>
    <property type="evidence" value="ECO:0007669"/>
    <property type="project" value="TreeGrafter"/>
</dbReference>
<keyword evidence="3" id="KW-0677">Repeat</keyword>
<evidence type="ECO:0000256" key="2">
    <source>
        <dbReference type="ARBA" id="ARBA00022692"/>
    </source>
</evidence>
<keyword evidence="4" id="KW-1000">Mitochondrion outer membrane</keyword>
<dbReference type="Gene3D" id="1.25.40.10">
    <property type="entry name" value="Tetratricopeptide repeat domain"/>
    <property type="match status" value="1"/>
</dbReference>
<dbReference type="PANTHER" id="PTHR46208">
    <property type="entry name" value="MITOCHONDRIAL IMPORT RECEPTOR SUBUNIT TOM70"/>
    <property type="match status" value="1"/>
</dbReference>
<evidence type="ECO:0000313" key="10">
    <source>
        <dbReference type="EMBL" id="KNC69962.1"/>
    </source>
</evidence>
<dbReference type="SUPFAM" id="SSF48452">
    <property type="entry name" value="TPR-like"/>
    <property type="match status" value="1"/>
</dbReference>
<feature type="non-terminal residue" evidence="10">
    <location>
        <position position="55"/>
    </location>
</feature>
<dbReference type="RefSeq" id="XP_014143864.1">
    <property type="nucleotide sequence ID" value="XM_014288389.1"/>
</dbReference>
<keyword evidence="7" id="KW-0496">Mitochondrion</keyword>
<protein>
    <submittedName>
        <fullName evidence="10">Uncharacterized protein</fullName>
    </submittedName>
</protein>
<evidence type="ECO:0000256" key="1">
    <source>
        <dbReference type="ARBA" id="ARBA00004572"/>
    </source>
</evidence>
<dbReference type="GO" id="GO:0008320">
    <property type="term" value="F:protein transmembrane transporter activity"/>
    <property type="evidence" value="ECO:0007669"/>
    <property type="project" value="TreeGrafter"/>
</dbReference>
<keyword evidence="11" id="KW-1185">Reference proteome</keyword>